<comment type="caution">
    <text evidence="3">The sequence shown here is derived from an EMBL/GenBank/DDBJ whole genome shotgun (WGS) entry which is preliminary data.</text>
</comment>
<reference evidence="3 4" key="1">
    <citation type="submission" date="2018-06" db="EMBL/GenBank/DDBJ databases">
        <title>Genomic Encyclopedia of Archaeal and Bacterial Type Strains, Phase II (KMG-II): from individual species to whole genera.</title>
        <authorList>
            <person name="Goeker M."/>
        </authorList>
    </citation>
    <scope>NUCLEOTIDE SEQUENCE [LARGE SCALE GENOMIC DNA]</scope>
    <source>
        <strain evidence="3 4">DSM 21851</strain>
    </source>
</reference>
<protein>
    <submittedName>
        <fullName evidence="3">Membrane-associated phospholipid phosphatase</fullName>
    </submittedName>
</protein>
<dbReference type="SMART" id="SM00014">
    <property type="entry name" value="acidPPc"/>
    <property type="match status" value="1"/>
</dbReference>
<dbReference type="Pfam" id="PF01569">
    <property type="entry name" value="PAP2"/>
    <property type="match status" value="1"/>
</dbReference>
<dbReference type="AlphaFoldDB" id="A0A327X3U7"/>
<evidence type="ECO:0000313" key="4">
    <source>
        <dbReference type="Proteomes" id="UP000248790"/>
    </source>
</evidence>
<keyword evidence="1" id="KW-0732">Signal</keyword>
<organism evidence="3 4">
    <name type="scientific">Larkinella arboricola</name>
    <dbReference type="NCBI Taxonomy" id="643671"/>
    <lineage>
        <taxon>Bacteria</taxon>
        <taxon>Pseudomonadati</taxon>
        <taxon>Bacteroidota</taxon>
        <taxon>Cytophagia</taxon>
        <taxon>Cytophagales</taxon>
        <taxon>Spirosomataceae</taxon>
        <taxon>Larkinella</taxon>
    </lineage>
</organism>
<sequence>MKVYVSLLVFLLYSLASLGQVDTVSRSPYRIYRTYELPASLAVLGTSIFGFRQLDRHASLTAEEVIKLNPAHLNAFDRPVAHLNPARFGLAQTRSDQFLNLSIASPLLLMLSKDLRKEALDLLTLYTTAHAVNNLIYFATTFPIRRARPLTYNPAVPLQDKIGHAKSNSFYSGHVSFSTTATFFGAKVLTDYYQIKGWKRVAIFTAAAVPPVLVGINRMQAGKHFRTDVLTGFVVGAACGIGIPELHKFRQKTRNLSFRPEMTGTGERGFALTYAF</sequence>
<gene>
    <name evidence="3" type="ORF">LX87_01691</name>
</gene>
<name>A0A327X3U7_LARAB</name>
<dbReference type="OrthoDB" id="9806134at2"/>
<proteinExistence type="predicted"/>
<evidence type="ECO:0000256" key="1">
    <source>
        <dbReference type="SAM" id="SignalP"/>
    </source>
</evidence>
<dbReference type="EMBL" id="QLMC01000002">
    <property type="protein sequence ID" value="RAJ99993.1"/>
    <property type="molecule type" value="Genomic_DNA"/>
</dbReference>
<dbReference type="SUPFAM" id="SSF48317">
    <property type="entry name" value="Acid phosphatase/Vanadium-dependent haloperoxidase"/>
    <property type="match status" value="1"/>
</dbReference>
<accession>A0A327X3U7</accession>
<evidence type="ECO:0000259" key="2">
    <source>
        <dbReference type="SMART" id="SM00014"/>
    </source>
</evidence>
<dbReference type="InterPro" id="IPR000326">
    <property type="entry name" value="PAP2/HPO"/>
</dbReference>
<keyword evidence="4" id="KW-1185">Reference proteome</keyword>
<dbReference type="RefSeq" id="WP_111627779.1">
    <property type="nucleotide sequence ID" value="NZ_QLMC01000002.1"/>
</dbReference>
<evidence type="ECO:0000313" key="3">
    <source>
        <dbReference type="EMBL" id="RAJ99993.1"/>
    </source>
</evidence>
<dbReference type="Proteomes" id="UP000248790">
    <property type="component" value="Unassembled WGS sequence"/>
</dbReference>
<feature type="chain" id="PRO_5016337287" evidence="1">
    <location>
        <begin position="20"/>
        <end position="276"/>
    </location>
</feature>
<dbReference type="CDD" id="cd01610">
    <property type="entry name" value="PAP2_like"/>
    <property type="match status" value="1"/>
</dbReference>
<dbReference type="Gene3D" id="1.20.144.10">
    <property type="entry name" value="Phosphatidic acid phosphatase type 2/haloperoxidase"/>
    <property type="match status" value="1"/>
</dbReference>
<feature type="domain" description="Phosphatidic acid phosphatase type 2/haloperoxidase" evidence="2">
    <location>
        <begin position="124"/>
        <end position="244"/>
    </location>
</feature>
<dbReference type="InterPro" id="IPR036938">
    <property type="entry name" value="PAP2/HPO_sf"/>
</dbReference>
<feature type="signal peptide" evidence="1">
    <location>
        <begin position="1"/>
        <end position="19"/>
    </location>
</feature>